<protein>
    <submittedName>
        <fullName evidence="2">Uncharacterized protein</fullName>
    </submittedName>
</protein>
<proteinExistence type="predicted"/>
<dbReference type="EMBL" id="JAQIZZ010000004">
    <property type="protein sequence ID" value="KAJ5544170.1"/>
    <property type="molecule type" value="Genomic_DNA"/>
</dbReference>
<feature type="region of interest" description="Disordered" evidence="1">
    <location>
        <begin position="61"/>
        <end position="93"/>
    </location>
</feature>
<evidence type="ECO:0000313" key="3">
    <source>
        <dbReference type="Proteomes" id="UP001220324"/>
    </source>
</evidence>
<evidence type="ECO:0000256" key="1">
    <source>
        <dbReference type="SAM" id="MobiDB-lite"/>
    </source>
</evidence>
<keyword evidence="3" id="KW-1185">Reference proteome</keyword>
<feature type="compositionally biased region" description="Polar residues" evidence="1">
    <location>
        <begin position="132"/>
        <end position="146"/>
    </location>
</feature>
<sequence length="188" mass="22025">MEAVFRKRVYISWDKEEEKELRAWLNRHKHLSWRKKCKEYLRQKKKQRSVSSIRSKFDQLEREDRLPLQPKKAAKDIKARRQPSLLSQLPPAPPPLLISPLDPSVYETIQRWHQQMALSEDMPADQHCSSDDGATSPATAVSSGNSCSTYAKKITDDNIEIYNETWDCLEWDAFERRWGLHISEQSEA</sequence>
<name>A0AAD6GG43_9EURO</name>
<comment type="caution">
    <text evidence="2">The sequence shown here is derived from an EMBL/GenBank/DDBJ whole genome shotgun (WGS) entry which is preliminary data.</text>
</comment>
<dbReference type="Proteomes" id="UP001220324">
    <property type="component" value="Unassembled WGS sequence"/>
</dbReference>
<feature type="region of interest" description="Disordered" evidence="1">
    <location>
        <begin position="121"/>
        <end position="146"/>
    </location>
</feature>
<accession>A0AAD6GG43</accession>
<gene>
    <name evidence="2" type="ORF">N7494_005449</name>
</gene>
<reference evidence="2 3" key="1">
    <citation type="journal article" date="2023" name="IMA Fungus">
        <title>Comparative genomic study of the Penicillium genus elucidates a diverse pangenome and 15 lateral gene transfer events.</title>
        <authorList>
            <person name="Petersen C."/>
            <person name="Sorensen T."/>
            <person name="Nielsen M.R."/>
            <person name="Sondergaard T.E."/>
            <person name="Sorensen J.L."/>
            <person name="Fitzpatrick D.A."/>
            <person name="Frisvad J.C."/>
            <person name="Nielsen K.L."/>
        </authorList>
    </citation>
    <scope>NUCLEOTIDE SEQUENCE [LARGE SCALE GENOMIC DNA]</scope>
    <source>
        <strain evidence="2 3">IBT 35679</strain>
    </source>
</reference>
<dbReference type="AlphaFoldDB" id="A0AAD6GG43"/>
<evidence type="ECO:0000313" key="2">
    <source>
        <dbReference type="EMBL" id="KAJ5544170.1"/>
    </source>
</evidence>
<organism evidence="2 3">
    <name type="scientific">Penicillium frequentans</name>
    <dbReference type="NCBI Taxonomy" id="3151616"/>
    <lineage>
        <taxon>Eukaryota</taxon>
        <taxon>Fungi</taxon>
        <taxon>Dikarya</taxon>
        <taxon>Ascomycota</taxon>
        <taxon>Pezizomycotina</taxon>
        <taxon>Eurotiomycetes</taxon>
        <taxon>Eurotiomycetidae</taxon>
        <taxon>Eurotiales</taxon>
        <taxon>Aspergillaceae</taxon>
        <taxon>Penicillium</taxon>
    </lineage>
</organism>